<comment type="caution">
    <text evidence="2">The sequence shown here is derived from an EMBL/GenBank/DDBJ whole genome shotgun (WGS) entry which is preliminary data.</text>
</comment>
<reference evidence="2 3" key="1">
    <citation type="journal article" date="2021" name="Hortic Res">
        <title>Chromosome-scale assembly of the Dendrobium chrysotoxum genome enhances the understanding of orchid evolution.</title>
        <authorList>
            <person name="Zhang Y."/>
            <person name="Zhang G.Q."/>
            <person name="Zhang D."/>
            <person name="Liu X.D."/>
            <person name="Xu X.Y."/>
            <person name="Sun W.H."/>
            <person name="Yu X."/>
            <person name="Zhu X."/>
            <person name="Wang Z.W."/>
            <person name="Zhao X."/>
            <person name="Zhong W.Y."/>
            <person name="Chen H."/>
            <person name="Yin W.L."/>
            <person name="Huang T."/>
            <person name="Niu S.C."/>
            <person name="Liu Z.J."/>
        </authorList>
    </citation>
    <scope>NUCLEOTIDE SEQUENCE [LARGE SCALE GENOMIC DNA]</scope>
    <source>
        <strain evidence="2">Lindl</strain>
    </source>
</reference>
<feature type="transmembrane region" description="Helical" evidence="1">
    <location>
        <begin position="63"/>
        <end position="82"/>
    </location>
</feature>
<evidence type="ECO:0000313" key="2">
    <source>
        <dbReference type="EMBL" id="KAH0458091.1"/>
    </source>
</evidence>
<dbReference type="AlphaFoldDB" id="A0AAV7GPN7"/>
<gene>
    <name evidence="2" type="ORF">IEQ34_013406</name>
</gene>
<name>A0AAV7GPN7_DENCH</name>
<keyword evidence="1" id="KW-0472">Membrane</keyword>
<keyword evidence="1" id="KW-0812">Transmembrane</keyword>
<dbReference type="EMBL" id="JAGFBR010000012">
    <property type="protein sequence ID" value="KAH0458091.1"/>
    <property type="molecule type" value="Genomic_DNA"/>
</dbReference>
<dbReference type="Proteomes" id="UP000775213">
    <property type="component" value="Unassembled WGS sequence"/>
</dbReference>
<protein>
    <submittedName>
        <fullName evidence="2">Uncharacterized protein</fullName>
    </submittedName>
</protein>
<evidence type="ECO:0000313" key="3">
    <source>
        <dbReference type="Proteomes" id="UP000775213"/>
    </source>
</evidence>
<evidence type="ECO:0000256" key="1">
    <source>
        <dbReference type="SAM" id="Phobius"/>
    </source>
</evidence>
<keyword evidence="1" id="KW-1133">Transmembrane helix</keyword>
<organism evidence="2 3">
    <name type="scientific">Dendrobium chrysotoxum</name>
    <name type="common">Orchid</name>
    <dbReference type="NCBI Taxonomy" id="161865"/>
    <lineage>
        <taxon>Eukaryota</taxon>
        <taxon>Viridiplantae</taxon>
        <taxon>Streptophyta</taxon>
        <taxon>Embryophyta</taxon>
        <taxon>Tracheophyta</taxon>
        <taxon>Spermatophyta</taxon>
        <taxon>Magnoliopsida</taxon>
        <taxon>Liliopsida</taxon>
        <taxon>Asparagales</taxon>
        <taxon>Orchidaceae</taxon>
        <taxon>Epidendroideae</taxon>
        <taxon>Malaxideae</taxon>
        <taxon>Dendrobiinae</taxon>
        <taxon>Dendrobium</taxon>
    </lineage>
</organism>
<proteinExistence type="predicted"/>
<accession>A0AAV7GPN7</accession>
<keyword evidence="3" id="KW-1185">Reference proteome</keyword>
<sequence length="90" mass="10432">MRKLGGSSVFPRELFGLLSATKHSGLSPLELTFAEFLPQFFNKFLNFRFDWVTRIDASSIQSVLIQIGFALIFWFSFLEAWMDLYGELRS</sequence>